<sequence length="284" mass="33621">MKKILIIVIKMIKMISKIIMLNRYHNFQCYKQLRIYKWIIVLMLLANTSIPADRRPISDECEQTLGELKHTLQDVMTRYDTLHQDALEVTRYEQLKAQQESVLAEMVRQVDNLKREAEQRYKAEVEKLRNSLQRLQRRLAENLRLLEEERLIAHQTRRKLCVSYIQGGKVEEAASVFRALNGSYGVVEVLNDTYRGDATVVVPLVLFYKALRDDAQAFRTIDALEELYRQLEQNNQLDRVHCREMFFSMNTLDTYYTVPEDVARVRALFQTLMLRLRELTSKRD</sequence>
<dbReference type="VEuPathDB" id="VectorBase:AALB20_026378"/>
<dbReference type="Proteomes" id="UP000069272">
    <property type="component" value="Chromosome 2L"/>
</dbReference>
<dbReference type="VEuPathDB" id="VectorBase:AALB000070"/>
<dbReference type="EnsemblMetazoa" id="AALB000070-RA">
    <property type="protein sequence ID" value="AALB000070-PA"/>
    <property type="gene ID" value="AALB000070"/>
</dbReference>
<evidence type="ECO:0000313" key="2">
    <source>
        <dbReference type="Proteomes" id="UP000069272"/>
    </source>
</evidence>
<reference evidence="1 2" key="1">
    <citation type="journal article" date="2017" name="G3 (Bethesda)">
        <title>The Physical Genome Mapping of Anopheles albimanus Corrected Scaffold Misassemblies and Identified Interarm Rearrangements in Genus Anopheles.</title>
        <authorList>
            <person name="Artemov G.N."/>
            <person name="Peery A.N."/>
            <person name="Jiang X."/>
            <person name="Tu Z."/>
            <person name="Stegniy V.N."/>
            <person name="Sharakhova M.V."/>
            <person name="Sharakhov I.V."/>
        </authorList>
    </citation>
    <scope>NUCLEOTIDE SEQUENCE [LARGE SCALE GENOMIC DNA]</scope>
    <source>
        <strain evidence="1 2">ALBI9_A</strain>
    </source>
</reference>
<reference evidence="1" key="2">
    <citation type="submission" date="2022-08" db="UniProtKB">
        <authorList>
            <consortium name="EnsemblMetazoa"/>
        </authorList>
    </citation>
    <scope>IDENTIFICATION</scope>
    <source>
        <strain evidence="1">STECLA/ALBI9_A</strain>
    </source>
</reference>
<proteinExistence type="predicted"/>
<protein>
    <submittedName>
        <fullName evidence="1">Uncharacterized protein</fullName>
    </submittedName>
</protein>
<dbReference type="AlphaFoldDB" id="A0A182F0U7"/>
<name>A0A182F0U7_ANOAL</name>
<evidence type="ECO:0000313" key="1">
    <source>
        <dbReference type="EnsemblMetazoa" id="AALB000070-PA"/>
    </source>
</evidence>
<accession>A0A182F0U7</accession>
<keyword evidence="2" id="KW-1185">Reference proteome</keyword>
<organism evidence="1 2">
    <name type="scientific">Anopheles albimanus</name>
    <name type="common">New world malaria mosquito</name>
    <dbReference type="NCBI Taxonomy" id="7167"/>
    <lineage>
        <taxon>Eukaryota</taxon>
        <taxon>Metazoa</taxon>
        <taxon>Ecdysozoa</taxon>
        <taxon>Arthropoda</taxon>
        <taxon>Hexapoda</taxon>
        <taxon>Insecta</taxon>
        <taxon>Pterygota</taxon>
        <taxon>Neoptera</taxon>
        <taxon>Endopterygota</taxon>
        <taxon>Diptera</taxon>
        <taxon>Nematocera</taxon>
        <taxon>Culicoidea</taxon>
        <taxon>Culicidae</taxon>
        <taxon>Anophelinae</taxon>
        <taxon>Anopheles</taxon>
    </lineage>
</organism>